<dbReference type="HOGENOM" id="CLU_020708_1_0_1"/>
<dbReference type="SUPFAM" id="SSF81296">
    <property type="entry name" value="E set domains"/>
    <property type="match status" value="1"/>
</dbReference>
<dbReference type="KEGG" id="smo:SELMODRAFT_266879"/>
<gene>
    <name evidence="4" type="ORF">SELMODRAFT_266879</name>
</gene>
<evidence type="ECO:0000313" key="4">
    <source>
        <dbReference type="EMBL" id="EFJ33786.1"/>
    </source>
</evidence>
<dbReference type="AlphaFoldDB" id="D8R0S4"/>
<evidence type="ECO:0000259" key="3">
    <source>
        <dbReference type="Pfam" id="PF16561"/>
    </source>
</evidence>
<organism evidence="5">
    <name type="scientific">Selaginella moellendorffii</name>
    <name type="common">Spikemoss</name>
    <dbReference type="NCBI Taxonomy" id="88036"/>
    <lineage>
        <taxon>Eukaryota</taxon>
        <taxon>Viridiplantae</taxon>
        <taxon>Streptophyta</taxon>
        <taxon>Embryophyta</taxon>
        <taxon>Tracheophyta</taxon>
        <taxon>Lycopodiopsida</taxon>
        <taxon>Selaginellales</taxon>
        <taxon>Selaginellaceae</taxon>
        <taxon>Selaginella</taxon>
    </lineage>
</organism>
<evidence type="ECO:0000256" key="1">
    <source>
        <dbReference type="SAM" id="Coils"/>
    </source>
</evidence>
<dbReference type="GO" id="GO:2001070">
    <property type="term" value="F:starch binding"/>
    <property type="evidence" value="ECO:0000318"/>
    <property type="project" value="GO_Central"/>
</dbReference>
<dbReference type="eggNOG" id="KOG1616">
    <property type="taxonomic scope" value="Eukaryota"/>
</dbReference>
<protein>
    <recommendedName>
        <fullName evidence="3">AMP-activated protein kinase glycogen-binding domain-containing protein</fullName>
    </recommendedName>
</protein>
<dbReference type="PANTHER" id="PTHR47434">
    <property type="entry name" value="PROTEIN PTST HOMOLOG 3, CHLOROPLASTIC"/>
    <property type="match status" value="1"/>
</dbReference>
<dbReference type="InterPro" id="IPR014756">
    <property type="entry name" value="Ig_E-set"/>
</dbReference>
<dbReference type="InterPro" id="IPR032640">
    <property type="entry name" value="AMPK1_CBM"/>
</dbReference>
<dbReference type="PANTHER" id="PTHR47434:SF1">
    <property type="entry name" value="PROTEIN PTST HOMOLOG 2, CHLOROPLASTIC"/>
    <property type="match status" value="1"/>
</dbReference>
<dbReference type="Proteomes" id="UP000001514">
    <property type="component" value="Unassembled WGS sequence"/>
</dbReference>
<accession>D8R0S4</accession>
<evidence type="ECO:0000256" key="2">
    <source>
        <dbReference type="SAM" id="MobiDB-lite"/>
    </source>
</evidence>
<dbReference type="CDD" id="cd02859">
    <property type="entry name" value="E_set_AMPKbeta_like_N"/>
    <property type="match status" value="1"/>
</dbReference>
<dbReference type="GO" id="GO:0009507">
    <property type="term" value="C:chloroplast"/>
    <property type="evidence" value="ECO:0000318"/>
    <property type="project" value="GO_Central"/>
</dbReference>
<reference evidence="4 5" key="1">
    <citation type="journal article" date="2011" name="Science">
        <title>The Selaginella genome identifies genetic changes associated with the evolution of vascular plants.</title>
        <authorList>
            <person name="Banks J.A."/>
            <person name="Nishiyama T."/>
            <person name="Hasebe M."/>
            <person name="Bowman J.L."/>
            <person name="Gribskov M."/>
            <person name="dePamphilis C."/>
            <person name="Albert V.A."/>
            <person name="Aono N."/>
            <person name="Aoyama T."/>
            <person name="Ambrose B.A."/>
            <person name="Ashton N.W."/>
            <person name="Axtell M.J."/>
            <person name="Barker E."/>
            <person name="Barker M.S."/>
            <person name="Bennetzen J.L."/>
            <person name="Bonawitz N.D."/>
            <person name="Chapple C."/>
            <person name="Cheng C."/>
            <person name="Correa L.G."/>
            <person name="Dacre M."/>
            <person name="DeBarry J."/>
            <person name="Dreyer I."/>
            <person name="Elias M."/>
            <person name="Engstrom E.M."/>
            <person name="Estelle M."/>
            <person name="Feng L."/>
            <person name="Finet C."/>
            <person name="Floyd S.K."/>
            <person name="Frommer W.B."/>
            <person name="Fujita T."/>
            <person name="Gramzow L."/>
            <person name="Gutensohn M."/>
            <person name="Harholt J."/>
            <person name="Hattori M."/>
            <person name="Heyl A."/>
            <person name="Hirai T."/>
            <person name="Hiwatashi Y."/>
            <person name="Ishikawa M."/>
            <person name="Iwata M."/>
            <person name="Karol K.G."/>
            <person name="Koehler B."/>
            <person name="Kolukisaoglu U."/>
            <person name="Kubo M."/>
            <person name="Kurata T."/>
            <person name="Lalonde S."/>
            <person name="Li K."/>
            <person name="Li Y."/>
            <person name="Litt A."/>
            <person name="Lyons E."/>
            <person name="Manning G."/>
            <person name="Maruyama T."/>
            <person name="Michael T.P."/>
            <person name="Mikami K."/>
            <person name="Miyazaki S."/>
            <person name="Morinaga S."/>
            <person name="Murata T."/>
            <person name="Mueller-Roeber B."/>
            <person name="Nelson D.R."/>
            <person name="Obara M."/>
            <person name="Oguri Y."/>
            <person name="Olmstead R.G."/>
            <person name="Onodera N."/>
            <person name="Petersen B.L."/>
            <person name="Pils B."/>
            <person name="Prigge M."/>
            <person name="Rensing S.A."/>
            <person name="Riano-Pachon D.M."/>
            <person name="Roberts A.W."/>
            <person name="Sato Y."/>
            <person name="Scheller H.V."/>
            <person name="Schulz B."/>
            <person name="Schulz C."/>
            <person name="Shakirov E.V."/>
            <person name="Shibagaki N."/>
            <person name="Shinohara N."/>
            <person name="Shippen D.E."/>
            <person name="Soerensen I."/>
            <person name="Sotooka R."/>
            <person name="Sugimoto N."/>
            <person name="Sugita M."/>
            <person name="Sumikawa N."/>
            <person name="Tanurdzic M."/>
            <person name="Theissen G."/>
            <person name="Ulvskov P."/>
            <person name="Wakazuki S."/>
            <person name="Weng J.K."/>
            <person name="Willats W.W."/>
            <person name="Wipf D."/>
            <person name="Wolf P.G."/>
            <person name="Yang L."/>
            <person name="Zimmer A.D."/>
            <person name="Zhu Q."/>
            <person name="Mitros T."/>
            <person name="Hellsten U."/>
            <person name="Loque D."/>
            <person name="Otillar R."/>
            <person name="Salamov A."/>
            <person name="Schmutz J."/>
            <person name="Shapiro H."/>
            <person name="Lindquist E."/>
            <person name="Lucas S."/>
            <person name="Rokhsar D."/>
            <person name="Grigoriev I.V."/>
        </authorList>
    </citation>
    <scope>NUCLEOTIDE SEQUENCE [LARGE SCALE GENOMIC DNA]</scope>
</reference>
<feature type="coiled-coil region" evidence="1">
    <location>
        <begin position="203"/>
        <end position="262"/>
    </location>
</feature>
<proteinExistence type="predicted"/>
<dbReference type="InParanoid" id="D8R0S4"/>
<dbReference type="GO" id="GO:0019252">
    <property type="term" value="P:starch biosynthetic process"/>
    <property type="evidence" value="ECO:0000318"/>
    <property type="project" value="GO_Central"/>
</dbReference>
<feature type="domain" description="AMP-activated protein kinase glycogen-binding" evidence="3">
    <location>
        <begin position="269"/>
        <end position="345"/>
    </location>
</feature>
<dbReference type="EMBL" id="GL377570">
    <property type="protein sequence ID" value="EFJ33786.1"/>
    <property type="molecule type" value="Genomic_DNA"/>
</dbReference>
<dbReference type="InterPro" id="IPR013783">
    <property type="entry name" value="Ig-like_fold"/>
</dbReference>
<sequence>MEQSGKPNTFPTKEELFAAGRGDLVEAAVRKGGWLTVGWDFQRPSSSGSDLTQEKFEIHVNGSSGFWNQDRDLRNKGHRKPLQLILLLQNESLRRYQGAMTEAHPADSPSKTGQDIRTPAPLTRTSSRVYSTGASALSKKSSSCAASFSSTTETGGSNSFNSRLQKLETKLLATRAALKSGRATLLKGEDKLLQVQRKTSEDLAKAADSLEFKETEIMQTRAELRRTRAQVTAMQAKMALELSEARRAADEKQVLLDRAENALKMMRFVRIVWPNAASHVLLTGSFDGWTNKIKMEKSGAGVFVTALHLYPGRYEVKFIVDGTWRVDPCRPITYADGIENNVLMVS</sequence>
<keyword evidence="5" id="KW-1185">Reference proteome</keyword>
<dbReference type="STRING" id="88036.D8R0S4"/>
<dbReference type="Gramene" id="EFJ33786">
    <property type="protein sequence ID" value="EFJ33786"/>
    <property type="gene ID" value="SELMODRAFT_266879"/>
</dbReference>
<dbReference type="Gene3D" id="2.60.40.10">
    <property type="entry name" value="Immunoglobulins"/>
    <property type="match status" value="1"/>
</dbReference>
<dbReference type="OMA" id="ATPCKIF"/>
<feature type="region of interest" description="Disordered" evidence="2">
    <location>
        <begin position="102"/>
        <end position="122"/>
    </location>
</feature>
<dbReference type="Pfam" id="PF16561">
    <property type="entry name" value="AMPK1_CBM"/>
    <property type="match status" value="1"/>
</dbReference>
<keyword evidence="1" id="KW-0175">Coiled coil</keyword>
<dbReference type="FunCoup" id="D8R0S4">
    <property type="interactions" value="1605"/>
</dbReference>
<name>D8R0S4_SELML</name>
<evidence type="ECO:0000313" key="5">
    <source>
        <dbReference type="Proteomes" id="UP000001514"/>
    </source>
</evidence>